<dbReference type="InterPro" id="IPR001680">
    <property type="entry name" value="WD40_rpt"/>
</dbReference>
<protein>
    <submittedName>
        <fullName evidence="2">Uncharacterized protein</fullName>
    </submittedName>
</protein>
<dbReference type="Pfam" id="PF00400">
    <property type="entry name" value="WD40"/>
    <property type="match status" value="1"/>
</dbReference>
<feature type="repeat" description="WD" evidence="1">
    <location>
        <begin position="360"/>
        <end position="393"/>
    </location>
</feature>
<dbReference type="PANTHER" id="PTHR43991:SF12">
    <property type="entry name" value="WD REPEAT PROTEIN (AFU_ORTHOLOGUE AFUA_8G05640)"/>
    <property type="match status" value="1"/>
</dbReference>
<organism evidence="2 3">
    <name type="scientific">Candidozyma haemuli</name>
    <dbReference type="NCBI Taxonomy" id="45357"/>
    <lineage>
        <taxon>Eukaryota</taxon>
        <taxon>Fungi</taxon>
        <taxon>Dikarya</taxon>
        <taxon>Ascomycota</taxon>
        <taxon>Saccharomycotina</taxon>
        <taxon>Pichiomycetes</taxon>
        <taxon>Metschnikowiaceae</taxon>
        <taxon>Candidozyma</taxon>
    </lineage>
</organism>
<gene>
    <name evidence="2" type="ORF">CA3LBN_000131</name>
</gene>
<accession>A0ABX8I0J2</accession>
<keyword evidence="3" id="KW-1185">Reference proteome</keyword>
<dbReference type="SMART" id="SM00320">
    <property type="entry name" value="WD40"/>
    <property type="match status" value="2"/>
</dbReference>
<dbReference type="EMBL" id="CP076661">
    <property type="protein sequence ID" value="QWU85913.1"/>
    <property type="molecule type" value="Genomic_DNA"/>
</dbReference>
<dbReference type="PROSITE" id="PS50294">
    <property type="entry name" value="WD_REPEATS_REGION"/>
    <property type="match status" value="1"/>
</dbReference>
<dbReference type="Proteomes" id="UP000825434">
    <property type="component" value="Chromosome 1"/>
</dbReference>
<evidence type="ECO:0000256" key="1">
    <source>
        <dbReference type="PROSITE-ProRule" id="PRU00221"/>
    </source>
</evidence>
<dbReference type="InterPro" id="IPR036322">
    <property type="entry name" value="WD40_repeat_dom_sf"/>
</dbReference>
<dbReference type="SUPFAM" id="SSF50978">
    <property type="entry name" value="WD40 repeat-like"/>
    <property type="match status" value="1"/>
</dbReference>
<name>A0ABX8I0J2_9ASCO</name>
<keyword evidence="1" id="KW-0853">WD repeat</keyword>
<dbReference type="PROSITE" id="PS50082">
    <property type="entry name" value="WD_REPEATS_2"/>
    <property type="match status" value="1"/>
</dbReference>
<dbReference type="InterPro" id="IPR015943">
    <property type="entry name" value="WD40/YVTN_repeat-like_dom_sf"/>
</dbReference>
<dbReference type="PANTHER" id="PTHR43991">
    <property type="entry name" value="WD REPEAT PROTEIN (AFU_ORTHOLOGUE AFUA_8G05640)-RELATED"/>
    <property type="match status" value="1"/>
</dbReference>
<proteinExistence type="predicted"/>
<reference evidence="2 3" key="1">
    <citation type="submission" date="2021-06" db="EMBL/GenBank/DDBJ databases">
        <title>Candida outbreak in Lebanon.</title>
        <authorList>
            <person name="Finianos M."/>
        </authorList>
    </citation>
    <scope>NUCLEOTIDE SEQUENCE [LARGE SCALE GENOMIC DNA]</scope>
    <source>
        <strain evidence="2">CA3LBN</strain>
    </source>
</reference>
<sequence>MTSERLGQDDAFQDFPGITSSSHEYELNSSESLTFLYNLLYDDKSTLTKADILSILNSLKERENELPFSFDEVWGYMNIQGVWMPPSLRNKFYSERSRVGSQSWFRNKPTSRQDAMNNVNLLSYHTKTDFFKFKNFFSKLKNHITHFQLRNLVICGENLQNGIFYPSSYYHDNNLNVVSSENAISHQSSDTFHSFFKINRLMPDDEILSSQEMKLDCLIDSRKLPLNANSRIASCACSNRLLVNGTFEGGYILSDISDPKDTRFLGEYTLTGSADGITNHICISKDDTELLIASNDKYLRIIDNETGTKKSSCRLPLAINCSASNPRNQAEFIMTGDDSRAFIMDKRTLRHDSFEPCISFTGHKDYGFGCDWSPLDENLLLTGNQDGTVRLWDRRYPQENLYCWSSSLGSQASVVSDDFSGGPVRNCKFSYYGSHVIWAESLDHVGVVQVSDLKKENEEVHSRVQSIDFIGKCIGLNVCPVDSGKGEELIIGINDCPLGGVLRYSLEATDKPLDFDLMF</sequence>
<dbReference type="Gene3D" id="2.130.10.10">
    <property type="entry name" value="YVTN repeat-like/Quinoprotein amine dehydrogenase"/>
    <property type="match status" value="1"/>
</dbReference>
<evidence type="ECO:0000313" key="3">
    <source>
        <dbReference type="Proteomes" id="UP000825434"/>
    </source>
</evidence>
<evidence type="ECO:0000313" key="2">
    <source>
        <dbReference type="EMBL" id="QWU85913.1"/>
    </source>
</evidence>